<evidence type="ECO:0000313" key="3">
    <source>
        <dbReference type="Proteomes" id="UP001428341"/>
    </source>
</evidence>
<proteinExistence type="predicted"/>
<evidence type="ECO:0000313" key="2">
    <source>
        <dbReference type="EMBL" id="KAK9215711.1"/>
    </source>
</evidence>
<organism evidence="2 3">
    <name type="scientific">Citrus x changshan-huyou</name>
    <dbReference type="NCBI Taxonomy" id="2935761"/>
    <lineage>
        <taxon>Eukaryota</taxon>
        <taxon>Viridiplantae</taxon>
        <taxon>Streptophyta</taxon>
        <taxon>Embryophyta</taxon>
        <taxon>Tracheophyta</taxon>
        <taxon>Spermatophyta</taxon>
        <taxon>Magnoliopsida</taxon>
        <taxon>eudicotyledons</taxon>
        <taxon>Gunneridae</taxon>
        <taxon>Pentapetalae</taxon>
        <taxon>rosids</taxon>
        <taxon>malvids</taxon>
        <taxon>Sapindales</taxon>
        <taxon>Rutaceae</taxon>
        <taxon>Aurantioideae</taxon>
        <taxon>Citrus</taxon>
    </lineage>
</organism>
<feature type="chain" id="PRO_5042972468" evidence="1">
    <location>
        <begin position="18"/>
        <end position="89"/>
    </location>
</feature>
<keyword evidence="3" id="KW-1185">Reference proteome</keyword>
<name>A0AAP0MLL6_9ROSI</name>
<dbReference type="Gene3D" id="3.30.420.10">
    <property type="entry name" value="Ribonuclease H-like superfamily/Ribonuclease H"/>
    <property type="match status" value="1"/>
</dbReference>
<dbReference type="GO" id="GO:0003676">
    <property type="term" value="F:nucleic acid binding"/>
    <property type="evidence" value="ECO:0007669"/>
    <property type="project" value="InterPro"/>
</dbReference>
<dbReference type="AlphaFoldDB" id="A0AAP0MLL6"/>
<dbReference type="EMBL" id="JBCGBO010000003">
    <property type="protein sequence ID" value="KAK9215711.1"/>
    <property type="molecule type" value="Genomic_DNA"/>
</dbReference>
<accession>A0AAP0MLL6</accession>
<dbReference type="InterPro" id="IPR036397">
    <property type="entry name" value="RNaseH_sf"/>
</dbReference>
<evidence type="ECO:0000256" key="1">
    <source>
        <dbReference type="SAM" id="SignalP"/>
    </source>
</evidence>
<protein>
    <submittedName>
        <fullName evidence="2">Uncharacterized protein</fullName>
    </submittedName>
</protein>
<keyword evidence="1" id="KW-0732">Signal</keyword>
<reference evidence="2 3" key="1">
    <citation type="submission" date="2024-05" db="EMBL/GenBank/DDBJ databases">
        <title>Haplotype-resolved chromosome-level genome assembly of Huyou (Citrus changshanensis).</title>
        <authorList>
            <person name="Miao C."/>
            <person name="Chen W."/>
            <person name="Wu Y."/>
            <person name="Wang L."/>
            <person name="Zhao S."/>
            <person name="Grierson D."/>
            <person name="Xu C."/>
            <person name="Chen K."/>
        </authorList>
    </citation>
    <scope>NUCLEOTIDE SEQUENCE [LARGE SCALE GENOMIC DNA]</scope>
    <source>
        <strain evidence="2">01-14</strain>
        <tissue evidence="2">Leaf</tissue>
    </source>
</reference>
<gene>
    <name evidence="2" type="ORF">WN944_007717</name>
</gene>
<comment type="caution">
    <text evidence="2">The sequence shown here is derived from an EMBL/GenBank/DDBJ whole genome shotgun (WGS) entry which is preliminary data.</text>
</comment>
<feature type="signal peptide" evidence="1">
    <location>
        <begin position="1"/>
        <end position="17"/>
    </location>
</feature>
<dbReference type="Proteomes" id="UP001428341">
    <property type="component" value="Unassembled WGS sequence"/>
</dbReference>
<sequence>MLKWIIWLLRTFGQGYMIPVELLVIDSESMVHKNIYEFSCALSQARRRVVGFDVKFDSETKIAELLILYTANRCLITQVCHLKSEELSC</sequence>